<name>A0A4Y2VI52_ARAVE</name>
<keyword evidence="1" id="KW-1133">Transmembrane helix</keyword>
<gene>
    <name evidence="2" type="ORF">AVEN_206667_1</name>
</gene>
<feature type="transmembrane region" description="Helical" evidence="1">
    <location>
        <begin position="75"/>
        <end position="92"/>
    </location>
</feature>
<feature type="transmembrane region" description="Helical" evidence="1">
    <location>
        <begin position="45"/>
        <end position="63"/>
    </location>
</feature>
<accession>A0A4Y2VI52</accession>
<keyword evidence="1" id="KW-0812">Transmembrane</keyword>
<sequence length="150" mass="16533">MLLRFVRYLACYRIISARICHGIMPSALICSLLSVYHIVDISACAVLVSLLGDILAWLFTPYGRARFLLNHMVRLFWPLCASVHAVILNIGSRSSAITVITFFARHIVRNVCGGALIITASSFPPSFFFNNLATTISVSPRWSLATTTLG</sequence>
<keyword evidence="3" id="KW-1185">Reference proteome</keyword>
<evidence type="ECO:0000256" key="1">
    <source>
        <dbReference type="SAM" id="Phobius"/>
    </source>
</evidence>
<comment type="caution">
    <text evidence="2">The sequence shown here is derived from an EMBL/GenBank/DDBJ whole genome shotgun (WGS) entry which is preliminary data.</text>
</comment>
<dbReference type="Proteomes" id="UP000499080">
    <property type="component" value="Unassembled WGS sequence"/>
</dbReference>
<keyword evidence="1" id="KW-0472">Membrane</keyword>
<evidence type="ECO:0000313" key="3">
    <source>
        <dbReference type="Proteomes" id="UP000499080"/>
    </source>
</evidence>
<protein>
    <submittedName>
        <fullName evidence="2">Uncharacterized protein</fullName>
    </submittedName>
</protein>
<dbReference type="AlphaFoldDB" id="A0A4Y2VI52"/>
<proteinExistence type="predicted"/>
<reference evidence="2 3" key="1">
    <citation type="journal article" date="2019" name="Sci. Rep.">
        <title>Orb-weaving spider Araneus ventricosus genome elucidates the spidroin gene catalogue.</title>
        <authorList>
            <person name="Kono N."/>
            <person name="Nakamura H."/>
            <person name="Ohtoshi R."/>
            <person name="Moran D.A.P."/>
            <person name="Shinohara A."/>
            <person name="Yoshida Y."/>
            <person name="Fujiwara M."/>
            <person name="Mori M."/>
            <person name="Tomita M."/>
            <person name="Arakawa K."/>
        </authorList>
    </citation>
    <scope>NUCLEOTIDE SEQUENCE [LARGE SCALE GENOMIC DNA]</scope>
</reference>
<dbReference type="EMBL" id="BGPR01046486">
    <property type="protein sequence ID" value="GBO23437.1"/>
    <property type="molecule type" value="Genomic_DNA"/>
</dbReference>
<evidence type="ECO:0000313" key="2">
    <source>
        <dbReference type="EMBL" id="GBO23437.1"/>
    </source>
</evidence>
<organism evidence="2 3">
    <name type="scientific">Araneus ventricosus</name>
    <name type="common">Orbweaver spider</name>
    <name type="synonym">Epeira ventricosa</name>
    <dbReference type="NCBI Taxonomy" id="182803"/>
    <lineage>
        <taxon>Eukaryota</taxon>
        <taxon>Metazoa</taxon>
        <taxon>Ecdysozoa</taxon>
        <taxon>Arthropoda</taxon>
        <taxon>Chelicerata</taxon>
        <taxon>Arachnida</taxon>
        <taxon>Araneae</taxon>
        <taxon>Araneomorphae</taxon>
        <taxon>Entelegynae</taxon>
        <taxon>Araneoidea</taxon>
        <taxon>Araneidae</taxon>
        <taxon>Araneus</taxon>
    </lineage>
</organism>